<dbReference type="InterPro" id="IPR006076">
    <property type="entry name" value="FAD-dep_OxRdtase"/>
</dbReference>
<evidence type="ECO:0000256" key="2">
    <source>
        <dbReference type="SAM" id="Phobius"/>
    </source>
</evidence>
<accession>A0ABQ5U1W3</accession>
<feature type="transmembrane region" description="Helical" evidence="2">
    <location>
        <begin position="12"/>
        <end position="30"/>
    </location>
</feature>
<dbReference type="SUPFAM" id="SSF51905">
    <property type="entry name" value="FAD/NAD(P)-binding domain"/>
    <property type="match status" value="1"/>
</dbReference>
<dbReference type="Gene3D" id="3.50.50.60">
    <property type="entry name" value="FAD/NAD(P)-binding domain"/>
    <property type="match status" value="1"/>
</dbReference>
<keyword evidence="2" id="KW-0812">Transmembrane</keyword>
<reference evidence="4" key="2">
    <citation type="submission" date="2023-01" db="EMBL/GenBank/DDBJ databases">
        <title>Draft genome sequence of Sneathiella chinensis strain NBRC 103408.</title>
        <authorList>
            <person name="Sun Q."/>
            <person name="Mori K."/>
        </authorList>
    </citation>
    <scope>NUCLEOTIDE SEQUENCE</scope>
    <source>
        <strain evidence="4">NBRC 103408</strain>
    </source>
</reference>
<dbReference type="Proteomes" id="UP001161409">
    <property type="component" value="Unassembled WGS sequence"/>
</dbReference>
<dbReference type="PANTHER" id="PTHR13847">
    <property type="entry name" value="SARCOSINE DEHYDROGENASE-RELATED"/>
    <property type="match status" value="1"/>
</dbReference>
<evidence type="ECO:0000259" key="3">
    <source>
        <dbReference type="Pfam" id="PF01266"/>
    </source>
</evidence>
<sequence>MVTGSNNNYDTVIIGGGVIGSAIAYFLSAMQDGKTRIAVIEKDPAYEFGSTGRSAGGIRQQFSTPENIRISQFSIDFLRNITEYLSVDGTRVDIDLKENGYLFLAQDAQIPILYNNHTIQSREGVPVALLDPDDLARAYPWMNVSDLAGGSIGLEGEGWLDAYGLNQAFRRKAIHQGVTYLKDEAIGLEREGNRVTSVQLLEGRRLSAGTVINAAGVHAATVAKWAGIDLAVRPRKRFVYSFSCRTDIGKCPLTIDPSGVYFRPEGHQFISGCSPSPENDPDCLDFDVDYSWFEEHVWPVLAHRVPAFEAIKMEGAWAGHYAYNLLDQNAVLGFHPDISNLVFANGFSGHGLQQSPAVGRAIAELVTHGRYQTLDLETFSFQRMIDGIARPEINVV</sequence>
<dbReference type="EMBL" id="BSNF01000001">
    <property type="protein sequence ID" value="GLQ05337.1"/>
    <property type="molecule type" value="Genomic_DNA"/>
</dbReference>
<dbReference type="PANTHER" id="PTHR13847:SF287">
    <property type="entry name" value="FAD-DEPENDENT OXIDOREDUCTASE DOMAIN-CONTAINING PROTEIN 1"/>
    <property type="match status" value="1"/>
</dbReference>
<feature type="domain" description="FAD dependent oxidoreductase" evidence="3">
    <location>
        <begin position="10"/>
        <end position="365"/>
    </location>
</feature>
<reference evidence="4" key="1">
    <citation type="journal article" date="2014" name="Int. J. Syst. Evol. Microbiol.">
        <title>Complete genome of a new Firmicutes species belonging to the dominant human colonic microbiota ('Ruminococcus bicirculans') reveals two chromosomes and a selective capacity to utilize plant glucans.</title>
        <authorList>
            <consortium name="NISC Comparative Sequencing Program"/>
            <person name="Wegmann U."/>
            <person name="Louis P."/>
            <person name="Goesmann A."/>
            <person name="Henrissat B."/>
            <person name="Duncan S.H."/>
            <person name="Flint H.J."/>
        </authorList>
    </citation>
    <scope>NUCLEOTIDE SEQUENCE</scope>
    <source>
        <strain evidence="4">NBRC 103408</strain>
    </source>
</reference>
<keyword evidence="5" id="KW-1185">Reference proteome</keyword>
<gene>
    <name evidence="4" type="ORF">GCM10007924_05580</name>
</gene>
<dbReference type="Pfam" id="PF01266">
    <property type="entry name" value="DAO"/>
    <property type="match status" value="1"/>
</dbReference>
<evidence type="ECO:0000313" key="4">
    <source>
        <dbReference type="EMBL" id="GLQ05337.1"/>
    </source>
</evidence>
<evidence type="ECO:0000256" key="1">
    <source>
        <dbReference type="ARBA" id="ARBA00023002"/>
    </source>
</evidence>
<name>A0ABQ5U1W3_9PROT</name>
<evidence type="ECO:0000313" key="5">
    <source>
        <dbReference type="Proteomes" id="UP001161409"/>
    </source>
</evidence>
<dbReference type="InterPro" id="IPR036188">
    <property type="entry name" value="FAD/NAD-bd_sf"/>
</dbReference>
<dbReference type="RefSeq" id="WP_169559344.1">
    <property type="nucleotide sequence ID" value="NZ_BSNF01000001.1"/>
</dbReference>
<proteinExistence type="predicted"/>
<keyword evidence="1" id="KW-0560">Oxidoreductase</keyword>
<keyword evidence="2" id="KW-0472">Membrane</keyword>
<organism evidence="4 5">
    <name type="scientific">Sneathiella chinensis</name>
    <dbReference type="NCBI Taxonomy" id="349750"/>
    <lineage>
        <taxon>Bacteria</taxon>
        <taxon>Pseudomonadati</taxon>
        <taxon>Pseudomonadota</taxon>
        <taxon>Alphaproteobacteria</taxon>
        <taxon>Sneathiellales</taxon>
        <taxon>Sneathiellaceae</taxon>
        <taxon>Sneathiella</taxon>
    </lineage>
</organism>
<protein>
    <submittedName>
        <fullName evidence="4">FAD-dependent oxidoreductase</fullName>
    </submittedName>
</protein>
<dbReference type="Gene3D" id="3.30.9.10">
    <property type="entry name" value="D-Amino Acid Oxidase, subunit A, domain 2"/>
    <property type="match status" value="1"/>
</dbReference>
<keyword evidence="2" id="KW-1133">Transmembrane helix</keyword>
<comment type="caution">
    <text evidence="4">The sequence shown here is derived from an EMBL/GenBank/DDBJ whole genome shotgun (WGS) entry which is preliminary data.</text>
</comment>